<accession>A0ABS4EAX8</accession>
<dbReference type="RefSeq" id="WP_209456567.1">
    <property type="nucleotide sequence ID" value="NZ_BAAACS010000002.1"/>
</dbReference>
<proteinExistence type="predicted"/>
<feature type="region of interest" description="Disordered" evidence="1">
    <location>
        <begin position="1"/>
        <end position="24"/>
    </location>
</feature>
<dbReference type="EMBL" id="JAGGJX010000002">
    <property type="protein sequence ID" value="MBP1855100.1"/>
    <property type="molecule type" value="Genomic_DNA"/>
</dbReference>
<evidence type="ECO:0000313" key="2">
    <source>
        <dbReference type="EMBL" id="MBP1855100.1"/>
    </source>
</evidence>
<reference evidence="2 3" key="1">
    <citation type="submission" date="2021-03" db="EMBL/GenBank/DDBJ databases">
        <title>Genomic Encyclopedia of Type Strains, Phase IV (KMG-IV): sequencing the most valuable type-strain genomes for metagenomic binning, comparative biology and taxonomic classification.</title>
        <authorList>
            <person name="Goeker M."/>
        </authorList>
    </citation>
    <scope>NUCLEOTIDE SEQUENCE [LARGE SCALE GENOMIC DNA]</scope>
    <source>
        <strain evidence="2 3">DSM 1289</strain>
    </source>
</reference>
<keyword evidence="3" id="KW-1185">Reference proteome</keyword>
<comment type="caution">
    <text evidence="2">The sequence shown here is derived from an EMBL/GenBank/DDBJ whole genome shotgun (WGS) entry which is preliminary data.</text>
</comment>
<sequence length="61" mass="7140">MGGSSGDRELGGQGRKEMTESPTNQATTQYKIYYKKLVHYHINMKMNYFLSLGIIWNFNYK</sequence>
<evidence type="ECO:0000256" key="1">
    <source>
        <dbReference type="SAM" id="MobiDB-lite"/>
    </source>
</evidence>
<organism evidence="2 3">
    <name type="scientific">Metaclostridioides mangenotii</name>
    <dbReference type="NCBI Taxonomy" id="1540"/>
    <lineage>
        <taxon>Bacteria</taxon>
        <taxon>Bacillati</taxon>
        <taxon>Bacillota</taxon>
        <taxon>Clostridia</taxon>
        <taxon>Peptostreptococcales</taxon>
        <taxon>Peptostreptococcaceae</taxon>
        <taxon>Metaclostridioides</taxon>
    </lineage>
</organism>
<dbReference type="Proteomes" id="UP000767291">
    <property type="component" value="Unassembled WGS sequence"/>
</dbReference>
<protein>
    <submittedName>
        <fullName evidence="2">Uncharacterized protein</fullName>
    </submittedName>
</protein>
<feature type="compositionally biased region" description="Basic and acidic residues" evidence="1">
    <location>
        <begin position="1"/>
        <end position="19"/>
    </location>
</feature>
<name>A0ABS4EAX8_9FIRM</name>
<evidence type="ECO:0000313" key="3">
    <source>
        <dbReference type="Proteomes" id="UP000767291"/>
    </source>
</evidence>
<gene>
    <name evidence="2" type="ORF">J2Z43_001493</name>
</gene>